<evidence type="ECO:0000313" key="6">
    <source>
        <dbReference type="EMBL" id="PPK92062.1"/>
    </source>
</evidence>
<sequence length="309" mass="31409">MTAAVPVRAVAAADVAAVEALVAEAAAEDGTGPLSEDGALRLRALAPAEVVPGELAAGVVHLVSTAHGAPGTVTGYVQVDTSAPGDASGELVVSPRHRRGGAGRALLGAARAAAGGPLRLWAHGDLPPARALAAAAGLRRVRELSRMARPLGAGAQLPPAEPPAGTALRTFRPGADDAAWLALNAAAFAHHPEQGRWSTADLLARQREPWFDPAGFFLAEADGALVGFHWTKVEPGSRTGEVYVLGVAPGRAGRGLGRVLAVAGLRHLAARGCAEVDLYVDGDNAAAVRLYSGLGFARAALDVQYRSGD</sequence>
<dbReference type="Proteomes" id="UP000239485">
    <property type="component" value="Unassembled WGS sequence"/>
</dbReference>
<keyword evidence="1 4" id="KW-0808">Transferase</keyword>
<dbReference type="PANTHER" id="PTHR43877">
    <property type="entry name" value="AMINOALKYLPHOSPHONATE N-ACETYLTRANSFERASE-RELATED-RELATED"/>
    <property type="match status" value="1"/>
</dbReference>
<evidence type="ECO:0000313" key="7">
    <source>
        <dbReference type="Proteomes" id="UP000239485"/>
    </source>
</evidence>
<dbReference type="NCBIfam" id="TIGR03448">
    <property type="entry name" value="mycothiol_MshD"/>
    <property type="match status" value="1"/>
</dbReference>
<feature type="binding site" evidence="4">
    <location>
        <position position="193"/>
    </location>
    <ligand>
        <name>1D-myo-inositol 2-(L-cysteinylamino)-2-deoxy-alpha-D-glucopyranoside</name>
        <dbReference type="ChEBI" id="CHEBI:58887"/>
    </ligand>
</feature>
<dbReference type="EMBL" id="PTJD01000017">
    <property type="protein sequence ID" value="PPK92062.1"/>
    <property type="molecule type" value="Genomic_DNA"/>
</dbReference>
<comment type="function">
    <text evidence="4">Catalyzes the transfer of acetyl from acetyl-CoA to desacetylmycothiol (Cys-GlcN-Ins) to form mycothiol.</text>
</comment>
<keyword evidence="2 4" id="KW-0677">Repeat</keyword>
<dbReference type="CDD" id="cd04301">
    <property type="entry name" value="NAT_SF"/>
    <property type="match status" value="1"/>
</dbReference>
<feature type="binding site" evidence="4">
    <location>
        <begin position="252"/>
        <end position="258"/>
    </location>
    <ligand>
        <name>acetyl-CoA</name>
        <dbReference type="ChEBI" id="CHEBI:57288"/>
        <label>2</label>
    </ligand>
</feature>
<name>A0A2S6ICW5_9ACTN</name>
<dbReference type="Gene3D" id="3.40.630.30">
    <property type="match status" value="1"/>
</dbReference>
<feature type="binding site" evidence="4">
    <location>
        <position position="232"/>
    </location>
    <ligand>
        <name>1D-myo-inositol 2-(L-cysteinylamino)-2-deoxy-alpha-D-glucopyranoside</name>
        <dbReference type="ChEBI" id="CHEBI:58887"/>
    </ligand>
</feature>
<evidence type="ECO:0000259" key="5">
    <source>
        <dbReference type="PROSITE" id="PS51186"/>
    </source>
</evidence>
<feature type="binding site" evidence="4">
    <location>
        <position position="279"/>
    </location>
    <ligand>
        <name>1D-myo-inositol 2-(L-cysteinylamino)-2-deoxy-alpha-D-glucopyranoside</name>
        <dbReference type="ChEBI" id="CHEBI:58887"/>
    </ligand>
</feature>
<reference evidence="6 7" key="1">
    <citation type="submission" date="2018-02" db="EMBL/GenBank/DDBJ databases">
        <title>Genomic Encyclopedia of Archaeal and Bacterial Type Strains, Phase II (KMG-II): from individual species to whole genera.</title>
        <authorList>
            <person name="Goeker M."/>
        </authorList>
    </citation>
    <scope>NUCLEOTIDE SEQUENCE [LARGE SCALE GENOMIC DNA]</scope>
    <source>
        <strain evidence="6 7">DSM 22857</strain>
    </source>
</reference>
<dbReference type="GO" id="GO:0035447">
    <property type="term" value="F:mycothiol synthase activity"/>
    <property type="evidence" value="ECO:0007669"/>
    <property type="project" value="UniProtKB-UniRule"/>
</dbReference>
<dbReference type="OrthoDB" id="3208058at2"/>
<protein>
    <recommendedName>
        <fullName evidence="4">Mycothiol acetyltransferase</fullName>
        <shortName evidence="4">MSH acetyltransferase</shortName>
        <ecNumber evidence="4">2.3.1.189</ecNumber>
    </recommendedName>
    <alternativeName>
        <fullName evidence="4">Mycothiol synthase</fullName>
    </alternativeName>
</protein>
<evidence type="ECO:0000256" key="2">
    <source>
        <dbReference type="ARBA" id="ARBA00022737"/>
    </source>
</evidence>
<dbReference type="InterPro" id="IPR017813">
    <property type="entry name" value="Mycothiol_AcTrfase"/>
</dbReference>
<dbReference type="SUPFAM" id="SSF55729">
    <property type="entry name" value="Acyl-CoA N-acyltransferases (Nat)"/>
    <property type="match status" value="1"/>
</dbReference>
<dbReference type="PROSITE" id="PS51186">
    <property type="entry name" value="GNAT"/>
    <property type="match status" value="2"/>
</dbReference>
<dbReference type="Pfam" id="PF00583">
    <property type="entry name" value="Acetyltransf_1"/>
    <property type="match status" value="1"/>
</dbReference>
<feature type="domain" description="N-acetyltransferase" evidence="5">
    <location>
        <begin position="5"/>
        <end position="152"/>
    </location>
</feature>
<feature type="binding site" evidence="4">
    <location>
        <begin position="245"/>
        <end position="247"/>
    </location>
    <ligand>
        <name>acetyl-CoA</name>
        <dbReference type="ChEBI" id="CHEBI:57288"/>
        <label>2</label>
    </ligand>
</feature>
<dbReference type="InterPro" id="IPR050832">
    <property type="entry name" value="Bact_Acetyltransf"/>
</dbReference>
<keyword evidence="3 4" id="KW-0012">Acyltransferase</keyword>
<dbReference type="InterPro" id="IPR016181">
    <property type="entry name" value="Acyl_CoA_acyltransferase"/>
</dbReference>
<dbReference type="HAMAP" id="MF_01698">
    <property type="entry name" value="MshD"/>
    <property type="match status" value="1"/>
</dbReference>
<comment type="subunit">
    <text evidence="4">Monomer.</text>
</comment>
<dbReference type="PIRSF" id="PIRSF021524">
    <property type="entry name" value="MSH_acetyltransferase"/>
    <property type="match status" value="1"/>
</dbReference>
<dbReference type="InterPro" id="IPR000182">
    <property type="entry name" value="GNAT_dom"/>
</dbReference>
<comment type="catalytic activity">
    <reaction evidence="4">
        <text>1D-myo-inositol 2-(L-cysteinylamino)-2-deoxy-alpha-D-glucopyranoside + acetyl-CoA = mycothiol + CoA + H(+)</text>
        <dbReference type="Rhea" id="RHEA:26172"/>
        <dbReference type="ChEBI" id="CHEBI:15378"/>
        <dbReference type="ChEBI" id="CHEBI:16768"/>
        <dbReference type="ChEBI" id="CHEBI:57287"/>
        <dbReference type="ChEBI" id="CHEBI:57288"/>
        <dbReference type="ChEBI" id="CHEBI:58887"/>
        <dbReference type="EC" id="2.3.1.189"/>
    </reaction>
</comment>
<evidence type="ECO:0000256" key="3">
    <source>
        <dbReference type="ARBA" id="ARBA00023315"/>
    </source>
</evidence>
<keyword evidence="7" id="KW-1185">Reference proteome</keyword>
<dbReference type="RefSeq" id="WP_104435243.1">
    <property type="nucleotide sequence ID" value="NZ_PTJD01000017.1"/>
</dbReference>
<accession>A0A2S6ICW5</accession>
<gene>
    <name evidence="4" type="primary">mshD</name>
    <name evidence="6" type="ORF">CLV92_11725</name>
</gene>
<organism evidence="6 7">
    <name type="scientific">Kineococcus xinjiangensis</name>
    <dbReference type="NCBI Taxonomy" id="512762"/>
    <lineage>
        <taxon>Bacteria</taxon>
        <taxon>Bacillati</taxon>
        <taxon>Actinomycetota</taxon>
        <taxon>Actinomycetes</taxon>
        <taxon>Kineosporiales</taxon>
        <taxon>Kineosporiaceae</taxon>
        <taxon>Kineococcus</taxon>
    </lineage>
</organism>
<comment type="caution">
    <text evidence="4">Lacks conserved residue(s) required for the propagation of feature annotation.</text>
</comment>
<evidence type="ECO:0000256" key="4">
    <source>
        <dbReference type="HAMAP-Rule" id="MF_01698"/>
    </source>
</evidence>
<feature type="domain" description="N-acetyltransferase" evidence="5">
    <location>
        <begin position="166"/>
        <end position="309"/>
    </location>
</feature>
<proteinExistence type="inferred from homology"/>
<dbReference type="AlphaFoldDB" id="A0A2S6ICW5"/>
<feature type="binding site" evidence="4">
    <location>
        <position position="36"/>
    </location>
    <ligand>
        <name>1D-myo-inositol 2-(L-cysteinylamino)-2-deoxy-alpha-D-glucopyranoside</name>
        <dbReference type="ChEBI" id="CHEBI:58887"/>
    </ligand>
</feature>
<evidence type="ECO:0000256" key="1">
    <source>
        <dbReference type="ARBA" id="ARBA00022679"/>
    </source>
</evidence>
<feature type="binding site" evidence="4">
    <location>
        <position position="241"/>
    </location>
    <ligand>
        <name>1D-myo-inositol 2-(L-cysteinylamino)-2-deoxy-alpha-D-glucopyranoside</name>
        <dbReference type="ChEBI" id="CHEBI:58887"/>
    </ligand>
</feature>
<dbReference type="GO" id="GO:0010125">
    <property type="term" value="P:mycothiol biosynthetic process"/>
    <property type="evidence" value="ECO:0007669"/>
    <property type="project" value="UniProtKB-UniRule"/>
</dbReference>
<feature type="binding site" evidence="4">
    <location>
        <begin position="91"/>
        <end position="93"/>
    </location>
    <ligand>
        <name>acetyl-CoA</name>
        <dbReference type="ChEBI" id="CHEBI:57288"/>
        <label>1</label>
    </ligand>
</feature>
<feature type="binding site" evidence="4">
    <location>
        <begin position="284"/>
        <end position="289"/>
    </location>
    <ligand>
        <name>acetyl-CoA</name>
        <dbReference type="ChEBI" id="CHEBI:57288"/>
        <label>2</label>
    </ligand>
</feature>
<comment type="caution">
    <text evidence="6">The sequence shown here is derived from an EMBL/GenBank/DDBJ whole genome shotgun (WGS) entry which is preliminary data.</text>
</comment>
<dbReference type="EC" id="2.3.1.189" evidence="4"/>
<comment type="similarity">
    <text evidence="4">Belongs to the acetyltransferase family. MshD subfamily.</text>
</comment>